<accession>A0A7T1T9G3</accession>
<feature type="transmembrane region" description="Helical" evidence="9">
    <location>
        <begin position="149"/>
        <end position="171"/>
    </location>
</feature>
<reference evidence="12" key="1">
    <citation type="submission" date="2020-02" db="EMBL/GenBank/DDBJ databases">
        <title>Streptomyces sp. ASO4wet.</title>
        <authorList>
            <person name="Risdian C."/>
            <person name="Landwehr W."/>
            <person name="Schupp P."/>
            <person name="Wink J."/>
        </authorList>
    </citation>
    <scope>NUCLEOTIDE SEQUENCE [LARGE SCALE GENOMIC DNA]</scope>
    <source>
        <strain evidence="12">ASO4wet</strain>
    </source>
</reference>
<feature type="transmembrane region" description="Helical" evidence="9">
    <location>
        <begin position="63"/>
        <end position="79"/>
    </location>
</feature>
<dbReference type="PRINTS" id="PR01036">
    <property type="entry name" value="TCRTETB"/>
</dbReference>
<evidence type="ECO:0000256" key="6">
    <source>
        <dbReference type="ARBA" id="ARBA00023136"/>
    </source>
</evidence>
<feature type="transmembrane region" description="Helical" evidence="9">
    <location>
        <begin position="238"/>
        <end position="255"/>
    </location>
</feature>
<dbReference type="KEGG" id="sbat:G4Z16_23425"/>
<comment type="subcellular location">
    <subcellularLocation>
        <location evidence="1">Cell membrane</location>
        <topology evidence="1">Multi-pass membrane protein</topology>
    </subcellularLocation>
</comment>
<feature type="transmembrane region" description="Helical" evidence="9">
    <location>
        <begin position="116"/>
        <end position="137"/>
    </location>
</feature>
<feature type="transmembrane region" description="Helical" evidence="9">
    <location>
        <begin position="276"/>
        <end position="296"/>
    </location>
</feature>
<dbReference type="RefSeq" id="WP_197352648.1">
    <property type="nucleotide sequence ID" value="NZ_CP048882.1"/>
</dbReference>
<dbReference type="GO" id="GO:0022857">
    <property type="term" value="F:transmembrane transporter activity"/>
    <property type="evidence" value="ECO:0007669"/>
    <property type="project" value="InterPro"/>
</dbReference>
<dbReference type="EMBL" id="CP048882">
    <property type="protein sequence ID" value="QPP08871.1"/>
    <property type="molecule type" value="Genomic_DNA"/>
</dbReference>
<gene>
    <name evidence="11" type="ORF">G4Z16_23425</name>
</gene>
<dbReference type="PANTHER" id="PTHR42718">
    <property type="entry name" value="MAJOR FACILITATOR SUPERFAMILY MULTIDRUG TRANSPORTER MFSC"/>
    <property type="match status" value="1"/>
</dbReference>
<feature type="region of interest" description="Disordered" evidence="8">
    <location>
        <begin position="458"/>
        <end position="479"/>
    </location>
</feature>
<feature type="compositionally biased region" description="Basic and acidic residues" evidence="8">
    <location>
        <begin position="458"/>
        <end position="472"/>
    </location>
</feature>
<sequence>MTDGTDRGGPRPVGPAEDERDRWWLVVAAGLAVFMASVDMSIVNVALPAIERDFQNSTSTTEWTVLAYLLPLAGLALPSGRWLDSVGRRPALLFSLTGFALASTAAGLAPGMDWLIAARLAQGTFGALLFSLVPALATSAVRPQARGRAMGLITTLGPLGLICGPGLGGLVVDVLGWPWIFFVNIPVSVLVMAAGARMLPQGAPLTVPDRAWFAESLLLSAAVAALLLALSLTASDGPVWVLLALLALPLLFLWLRMPTSGAVRQLFRTPGEMGPHVALVSAATAIGTVFFITPYFMQRELGESVSAAGVTILAFPAGMALMGPVGGFLGDWWSRRRTAVLGAALFTVGMALLLPMDHSWGTADLSWRLFLAGCGNGLFNAPNMAIAMTRTPRPLLATTGASTSLARQMGFALGPALATLVWSASSYEPEGMRGAMTLATAVGALSVLALVRTRLPGEEAAPARKEPAKDEPAADGSAA</sequence>
<feature type="transmembrane region" description="Helical" evidence="9">
    <location>
        <begin position="177"/>
        <end position="199"/>
    </location>
</feature>
<evidence type="ECO:0000256" key="3">
    <source>
        <dbReference type="ARBA" id="ARBA00022475"/>
    </source>
</evidence>
<evidence type="ECO:0000256" key="4">
    <source>
        <dbReference type="ARBA" id="ARBA00022692"/>
    </source>
</evidence>
<keyword evidence="2" id="KW-0813">Transport</keyword>
<evidence type="ECO:0000256" key="9">
    <source>
        <dbReference type="SAM" id="Phobius"/>
    </source>
</evidence>
<feature type="transmembrane region" description="Helical" evidence="9">
    <location>
        <begin position="91"/>
        <end position="110"/>
    </location>
</feature>
<feature type="transmembrane region" description="Helical" evidence="9">
    <location>
        <begin position="308"/>
        <end position="329"/>
    </location>
</feature>
<dbReference type="InterPro" id="IPR011701">
    <property type="entry name" value="MFS"/>
</dbReference>
<evidence type="ECO:0000256" key="8">
    <source>
        <dbReference type="SAM" id="MobiDB-lite"/>
    </source>
</evidence>
<evidence type="ECO:0000256" key="2">
    <source>
        <dbReference type="ARBA" id="ARBA00022448"/>
    </source>
</evidence>
<keyword evidence="12" id="KW-1185">Reference proteome</keyword>
<dbReference type="InterPro" id="IPR020846">
    <property type="entry name" value="MFS_dom"/>
</dbReference>
<protein>
    <submittedName>
        <fullName evidence="11">MFS transporter</fullName>
    </submittedName>
</protein>
<dbReference type="GO" id="GO:0046677">
    <property type="term" value="P:response to antibiotic"/>
    <property type="evidence" value="ECO:0007669"/>
    <property type="project" value="UniProtKB-KW"/>
</dbReference>
<evidence type="ECO:0000256" key="1">
    <source>
        <dbReference type="ARBA" id="ARBA00004651"/>
    </source>
</evidence>
<evidence type="ECO:0000313" key="12">
    <source>
        <dbReference type="Proteomes" id="UP000595046"/>
    </source>
</evidence>
<evidence type="ECO:0000313" key="11">
    <source>
        <dbReference type="EMBL" id="QPP08871.1"/>
    </source>
</evidence>
<proteinExistence type="predicted"/>
<feature type="transmembrane region" description="Helical" evidence="9">
    <location>
        <begin position="338"/>
        <end position="355"/>
    </location>
</feature>
<keyword evidence="3" id="KW-1003">Cell membrane</keyword>
<keyword evidence="6 9" id="KW-0472">Membrane</keyword>
<keyword evidence="5 9" id="KW-1133">Transmembrane helix</keyword>
<dbReference type="SUPFAM" id="SSF103473">
    <property type="entry name" value="MFS general substrate transporter"/>
    <property type="match status" value="1"/>
</dbReference>
<evidence type="ECO:0000259" key="10">
    <source>
        <dbReference type="PROSITE" id="PS50850"/>
    </source>
</evidence>
<evidence type="ECO:0000256" key="7">
    <source>
        <dbReference type="ARBA" id="ARBA00023251"/>
    </source>
</evidence>
<dbReference type="GO" id="GO:0005886">
    <property type="term" value="C:plasma membrane"/>
    <property type="evidence" value="ECO:0007669"/>
    <property type="project" value="UniProtKB-SubCell"/>
</dbReference>
<evidence type="ECO:0000256" key="5">
    <source>
        <dbReference type="ARBA" id="ARBA00022989"/>
    </source>
</evidence>
<feature type="transmembrane region" description="Helical" evidence="9">
    <location>
        <begin position="23"/>
        <end position="43"/>
    </location>
</feature>
<dbReference type="InterPro" id="IPR005829">
    <property type="entry name" value="Sugar_transporter_CS"/>
</dbReference>
<dbReference type="Gene3D" id="1.20.1250.20">
    <property type="entry name" value="MFS general substrate transporter like domains"/>
    <property type="match status" value="1"/>
</dbReference>
<dbReference type="Pfam" id="PF07690">
    <property type="entry name" value="MFS_1"/>
    <property type="match status" value="2"/>
</dbReference>
<feature type="transmembrane region" description="Helical" evidence="9">
    <location>
        <begin position="211"/>
        <end position="232"/>
    </location>
</feature>
<dbReference type="AlphaFoldDB" id="A0A7T1T9G3"/>
<dbReference type="PANTHER" id="PTHR42718:SF46">
    <property type="entry name" value="BLR6921 PROTEIN"/>
    <property type="match status" value="1"/>
</dbReference>
<keyword evidence="4 9" id="KW-0812">Transmembrane</keyword>
<dbReference type="Proteomes" id="UP000595046">
    <property type="component" value="Chromosome"/>
</dbReference>
<dbReference type="PROSITE" id="PS50850">
    <property type="entry name" value="MFS"/>
    <property type="match status" value="1"/>
</dbReference>
<feature type="domain" description="Major facilitator superfamily (MFS) profile" evidence="10">
    <location>
        <begin position="25"/>
        <end position="461"/>
    </location>
</feature>
<dbReference type="PROSITE" id="PS00216">
    <property type="entry name" value="SUGAR_TRANSPORT_1"/>
    <property type="match status" value="1"/>
</dbReference>
<keyword evidence="7" id="KW-0046">Antibiotic resistance</keyword>
<organism evidence="11 12">
    <name type="scientific">Streptomyces bathyalis</name>
    <dbReference type="NCBI Taxonomy" id="2710756"/>
    <lineage>
        <taxon>Bacteria</taxon>
        <taxon>Bacillati</taxon>
        <taxon>Actinomycetota</taxon>
        <taxon>Actinomycetes</taxon>
        <taxon>Kitasatosporales</taxon>
        <taxon>Streptomycetaceae</taxon>
        <taxon>Streptomyces</taxon>
    </lineage>
</organism>
<dbReference type="Gene3D" id="1.20.1720.10">
    <property type="entry name" value="Multidrug resistance protein D"/>
    <property type="match status" value="1"/>
</dbReference>
<name>A0A7T1T9G3_9ACTN</name>
<dbReference type="CDD" id="cd17321">
    <property type="entry name" value="MFS_MMR_MDR_like"/>
    <property type="match status" value="1"/>
</dbReference>
<dbReference type="InterPro" id="IPR036259">
    <property type="entry name" value="MFS_trans_sf"/>
</dbReference>